<evidence type="ECO:0000256" key="3">
    <source>
        <dbReference type="ARBA" id="ARBA00023163"/>
    </source>
</evidence>
<dbReference type="Proteomes" id="UP000615455">
    <property type="component" value="Unassembled WGS sequence"/>
</dbReference>
<accession>A0ABQ1EX52</accession>
<evidence type="ECO:0000313" key="6">
    <source>
        <dbReference type="Proteomes" id="UP000615455"/>
    </source>
</evidence>
<keyword evidence="3" id="KW-0804">Transcription</keyword>
<sequence>MIQMALIEMTIPPFPHYITSGFNTIPKNAKHPSRSHIEVFDLLITTSGCLFLAEEEQRFEVAPGQALILRPDCYHFATQVCAEDTSTYWMHFHAGGHWNMVDNTLPALPLEDPSPVFIKPFSVEPFTIRIPQYTTLLQPEKTYELFEQLHQLQPRAHVSGARFAQQQLFHELMLQLSVSATKEQLSPSLACAEKAASYLRQHYRETVSAKALGDHVNFHPVYIARCMQREYGCSPTEYLLRLRIQQAKLLLLQTDLPVAHVGEEVGFEQPAYFATCFTRLEGISPRKYRQRFARD</sequence>
<keyword evidence="1" id="KW-0805">Transcription regulation</keyword>
<dbReference type="InterPro" id="IPR003313">
    <property type="entry name" value="AraC-bd"/>
</dbReference>
<dbReference type="EMBL" id="BMHE01000023">
    <property type="protein sequence ID" value="GFZ91307.1"/>
    <property type="molecule type" value="Genomic_DNA"/>
</dbReference>
<feature type="domain" description="HTH araC/xylS-type" evidence="4">
    <location>
        <begin position="193"/>
        <end position="291"/>
    </location>
</feature>
<dbReference type="PANTHER" id="PTHR43280:SF30">
    <property type="entry name" value="MMSAB OPERON REGULATORY PROTEIN"/>
    <property type="match status" value="1"/>
</dbReference>
<gene>
    <name evidence="5" type="primary">yisR</name>
    <name evidence="5" type="ORF">GCM10008018_42040</name>
</gene>
<name>A0ABQ1EX52_9BACL</name>
<evidence type="ECO:0000256" key="1">
    <source>
        <dbReference type="ARBA" id="ARBA00023015"/>
    </source>
</evidence>
<reference evidence="6" key="1">
    <citation type="journal article" date="2019" name="Int. J. Syst. Evol. Microbiol.">
        <title>The Global Catalogue of Microorganisms (GCM) 10K type strain sequencing project: providing services to taxonomists for standard genome sequencing and annotation.</title>
        <authorList>
            <consortium name="The Broad Institute Genomics Platform"/>
            <consortium name="The Broad Institute Genome Sequencing Center for Infectious Disease"/>
            <person name="Wu L."/>
            <person name="Ma J."/>
        </authorList>
    </citation>
    <scope>NUCLEOTIDE SEQUENCE [LARGE SCALE GENOMIC DNA]</scope>
    <source>
        <strain evidence="6">CGMCC 1.15043</strain>
    </source>
</reference>
<evidence type="ECO:0000259" key="4">
    <source>
        <dbReference type="PROSITE" id="PS01124"/>
    </source>
</evidence>
<dbReference type="Gene3D" id="1.10.10.60">
    <property type="entry name" value="Homeodomain-like"/>
    <property type="match status" value="2"/>
</dbReference>
<comment type="caution">
    <text evidence="5">The sequence shown here is derived from an EMBL/GenBank/DDBJ whole genome shotgun (WGS) entry which is preliminary data.</text>
</comment>
<keyword evidence="6" id="KW-1185">Reference proteome</keyword>
<dbReference type="SMART" id="SM00342">
    <property type="entry name" value="HTH_ARAC"/>
    <property type="match status" value="1"/>
</dbReference>
<dbReference type="InterPro" id="IPR009057">
    <property type="entry name" value="Homeodomain-like_sf"/>
</dbReference>
<dbReference type="SUPFAM" id="SSF46689">
    <property type="entry name" value="Homeodomain-like"/>
    <property type="match status" value="2"/>
</dbReference>
<keyword evidence="2" id="KW-0238">DNA-binding</keyword>
<evidence type="ECO:0000313" key="5">
    <source>
        <dbReference type="EMBL" id="GFZ91307.1"/>
    </source>
</evidence>
<dbReference type="InterPro" id="IPR018060">
    <property type="entry name" value="HTH_AraC"/>
</dbReference>
<organism evidence="5 6">
    <name type="scientific">Paenibacillus marchantiophytorum</name>
    <dbReference type="NCBI Taxonomy" id="1619310"/>
    <lineage>
        <taxon>Bacteria</taxon>
        <taxon>Bacillati</taxon>
        <taxon>Bacillota</taxon>
        <taxon>Bacilli</taxon>
        <taxon>Bacillales</taxon>
        <taxon>Paenibacillaceae</taxon>
        <taxon>Paenibacillus</taxon>
    </lineage>
</organism>
<protein>
    <submittedName>
        <fullName evidence="5">HTH-type transcriptional regulator YisR</fullName>
    </submittedName>
</protein>
<dbReference type="Pfam" id="PF02311">
    <property type="entry name" value="AraC_binding"/>
    <property type="match status" value="1"/>
</dbReference>
<dbReference type="PANTHER" id="PTHR43280">
    <property type="entry name" value="ARAC-FAMILY TRANSCRIPTIONAL REGULATOR"/>
    <property type="match status" value="1"/>
</dbReference>
<dbReference type="Pfam" id="PF12833">
    <property type="entry name" value="HTH_18"/>
    <property type="match status" value="1"/>
</dbReference>
<dbReference type="SUPFAM" id="SSF51215">
    <property type="entry name" value="Regulatory protein AraC"/>
    <property type="match status" value="1"/>
</dbReference>
<evidence type="ECO:0000256" key="2">
    <source>
        <dbReference type="ARBA" id="ARBA00023125"/>
    </source>
</evidence>
<dbReference type="InterPro" id="IPR037923">
    <property type="entry name" value="HTH-like"/>
</dbReference>
<dbReference type="PROSITE" id="PS01124">
    <property type="entry name" value="HTH_ARAC_FAMILY_2"/>
    <property type="match status" value="1"/>
</dbReference>
<proteinExistence type="predicted"/>